<feature type="domain" description="Tryptophan synthase beta chain-like PALP" evidence="10">
    <location>
        <begin position="53"/>
        <end position="293"/>
    </location>
</feature>
<organism evidence="12 13">
    <name type="scientific">Ramalina farinacea</name>
    <dbReference type="NCBI Taxonomy" id="258253"/>
    <lineage>
        <taxon>Eukaryota</taxon>
        <taxon>Fungi</taxon>
        <taxon>Dikarya</taxon>
        <taxon>Ascomycota</taxon>
        <taxon>Pezizomycotina</taxon>
        <taxon>Lecanoromycetes</taxon>
        <taxon>OSLEUM clade</taxon>
        <taxon>Lecanoromycetidae</taxon>
        <taxon>Lecanorales</taxon>
        <taxon>Lecanorineae</taxon>
        <taxon>Ramalinaceae</taxon>
        <taxon>Ramalina</taxon>
    </lineage>
</organism>
<evidence type="ECO:0000256" key="3">
    <source>
        <dbReference type="ARBA" id="ARBA00005517"/>
    </source>
</evidence>
<dbReference type="EC" id="4.2.3.1" evidence="4"/>
<dbReference type="Gene3D" id="3.90.1380.10">
    <property type="entry name" value="Threonine synthase, N-terminal domain"/>
    <property type="match status" value="1"/>
</dbReference>
<evidence type="ECO:0000256" key="7">
    <source>
        <dbReference type="ARBA" id="ARBA00022898"/>
    </source>
</evidence>
<dbReference type="InterPro" id="IPR000634">
    <property type="entry name" value="Ser/Thr_deHydtase_PyrdxlP-BS"/>
</dbReference>
<dbReference type="Pfam" id="PF14821">
    <property type="entry name" value="Thr_synth_N"/>
    <property type="match status" value="1"/>
</dbReference>
<dbReference type="InterPro" id="IPR051166">
    <property type="entry name" value="Threonine_Synthase"/>
</dbReference>
<dbReference type="GO" id="GO:0009088">
    <property type="term" value="P:threonine biosynthetic process"/>
    <property type="evidence" value="ECO:0007669"/>
    <property type="project" value="UniProtKB-KW"/>
</dbReference>
<evidence type="ECO:0000256" key="1">
    <source>
        <dbReference type="ARBA" id="ARBA00001933"/>
    </source>
</evidence>
<evidence type="ECO:0000256" key="8">
    <source>
        <dbReference type="ARBA" id="ARBA00023239"/>
    </source>
</evidence>
<keyword evidence="6" id="KW-0791">Threonine biosynthesis</keyword>
<evidence type="ECO:0000313" key="13">
    <source>
        <dbReference type="Proteomes" id="UP001161017"/>
    </source>
</evidence>
<dbReference type="GO" id="GO:0004795">
    <property type="term" value="F:threonine synthase activity"/>
    <property type="evidence" value="ECO:0007669"/>
    <property type="project" value="UniProtKB-EC"/>
</dbReference>
<dbReference type="Proteomes" id="UP001161017">
    <property type="component" value="Unassembled WGS sequence"/>
</dbReference>
<comment type="cofactor">
    <cofactor evidence="1 9">
        <name>pyridoxal 5'-phosphate</name>
        <dbReference type="ChEBI" id="CHEBI:597326"/>
    </cofactor>
</comment>
<evidence type="ECO:0000256" key="2">
    <source>
        <dbReference type="ARBA" id="ARBA00004979"/>
    </source>
</evidence>
<dbReference type="Pfam" id="PF24857">
    <property type="entry name" value="THR4_C"/>
    <property type="match status" value="1"/>
</dbReference>
<name>A0AA43QN81_9LECA</name>
<dbReference type="InterPro" id="IPR037158">
    <property type="entry name" value="Thr_synth_N_sf"/>
</dbReference>
<comment type="pathway">
    <text evidence="2">Amino-acid biosynthesis; L-threonine biosynthesis; L-threonine from L-aspartate: step 5/5.</text>
</comment>
<dbReference type="InterPro" id="IPR001926">
    <property type="entry name" value="TrpB-like_PALP"/>
</dbReference>
<keyword evidence="13" id="KW-1185">Reference proteome</keyword>
<dbReference type="EMBL" id="JAPUFD010000007">
    <property type="protein sequence ID" value="MDI1488464.1"/>
    <property type="molecule type" value="Genomic_DNA"/>
</dbReference>
<comment type="caution">
    <text evidence="12">The sequence shown here is derived from an EMBL/GenBank/DDBJ whole genome shotgun (WGS) entry which is preliminary data.</text>
</comment>
<dbReference type="GO" id="GO:0030170">
    <property type="term" value="F:pyridoxal phosphate binding"/>
    <property type="evidence" value="ECO:0007669"/>
    <property type="project" value="InterPro"/>
</dbReference>
<dbReference type="AlphaFoldDB" id="A0AA43QN81"/>
<reference evidence="12" key="1">
    <citation type="journal article" date="2023" name="Genome Biol. Evol.">
        <title>First Whole Genome Sequence and Flow Cytometry Genome Size Data for the Lichen-Forming Fungus Ramalina farinacea (Ascomycota).</title>
        <authorList>
            <person name="Llewellyn T."/>
            <person name="Mian S."/>
            <person name="Hill R."/>
            <person name="Leitch I.J."/>
            <person name="Gaya E."/>
        </authorList>
    </citation>
    <scope>NUCLEOTIDE SEQUENCE</scope>
    <source>
        <strain evidence="12">LIQ254RAFAR</strain>
    </source>
</reference>
<evidence type="ECO:0000259" key="10">
    <source>
        <dbReference type="Pfam" id="PF00291"/>
    </source>
</evidence>
<dbReference type="InterPro" id="IPR036052">
    <property type="entry name" value="TrpB-like_PALP_sf"/>
</dbReference>
<sequence>MPESWSDNWLSWDFAKLAFEIFSLYISASEIPPQDLRELVDKSYSPAVFRSPQVTPLVRLDSKEQLYLLELFHGPTFAFKDVALQFLGNLFEYFLVRRNKGRETEDREHLTVLGATSGDTGSAAIYGLKGKSDVSILILHPHKRISPIQEAQMTSVLDENVYNFALKADQGEQGASFDDCQDLVKAAFGDVDINHTHKLAAVNSINWARILAQISYYFSAYASLRRSDTSGTSKVRFVVPTGNFGDVLAGYFAKRMGLPIEKLVIATNSNDILNRFWKSGSYEKQPTHGKQAKGGFPEDGVKAHEDGVKETLSPAMDILVSSNFERLLWFLAYDVLGSGSEEQRRKTAGEKVKGWLDDLKSQGGFSVPQSVLEAAKEDFESERVSDDQTLAMIASTYSEESPAATSDASKGTTGLTHKGKYILDPHSAVGVHVARNSLHHAPDIVHIALATAHPAKFSAAVQEALKGEDDFEFDNLLPDQFVGLEALERRLTILDKSKGIEGFKKEIRSRVPRSK</sequence>
<evidence type="ECO:0000256" key="4">
    <source>
        <dbReference type="ARBA" id="ARBA00013028"/>
    </source>
</evidence>
<gene>
    <name evidence="12" type="primary">THR4</name>
    <name evidence="12" type="ORF">OHK93_007739</name>
</gene>
<dbReference type="InterPro" id="IPR004450">
    <property type="entry name" value="Thr_synthase-like"/>
</dbReference>
<keyword evidence="7 9" id="KW-0663">Pyridoxal phosphate</keyword>
<dbReference type="Pfam" id="PF00291">
    <property type="entry name" value="PALP"/>
    <property type="match status" value="1"/>
</dbReference>
<accession>A0AA43QN81</accession>
<evidence type="ECO:0000256" key="9">
    <source>
        <dbReference type="PIRSR" id="PIRSR604450-51"/>
    </source>
</evidence>
<feature type="domain" description="Threonine synthase N-terminal" evidence="11">
    <location>
        <begin position="3"/>
        <end position="44"/>
    </location>
</feature>
<dbReference type="Gene3D" id="3.40.50.1100">
    <property type="match status" value="2"/>
</dbReference>
<comment type="similarity">
    <text evidence="3">Belongs to the threonine synthase family.</text>
</comment>
<dbReference type="SUPFAM" id="SSF53686">
    <property type="entry name" value="Tryptophan synthase beta subunit-like PLP-dependent enzymes"/>
    <property type="match status" value="1"/>
</dbReference>
<evidence type="ECO:0000313" key="12">
    <source>
        <dbReference type="EMBL" id="MDI1488464.1"/>
    </source>
</evidence>
<keyword evidence="8 12" id="KW-0456">Lyase</keyword>
<evidence type="ECO:0000259" key="11">
    <source>
        <dbReference type="Pfam" id="PF14821"/>
    </source>
</evidence>
<evidence type="ECO:0000256" key="6">
    <source>
        <dbReference type="ARBA" id="ARBA00022697"/>
    </source>
</evidence>
<dbReference type="InterPro" id="IPR029144">
    <property type="entry name" value="Thr_synth_N"/>
</dbReference>
<protein>
    <recommendedName>
        <fullName evidence="4">threonine synthase</fullName>
        <ecNumber evidence="4">4.2.3.1</ecNumber>
    </recommendedName>
</protein>
<dbReference type="FunFam" id="3.40.50.1100:FF:000024">
    <property type="entry name" value="Probable threonine synthase"/>
    <property type="match status" value="1"/>
</dbReference>
<evidence type="ECO:0000256" key="5">
    <source>
        <dbReference type="ARBA" id="ARBA00022605"/>
    </source>
</evidence>
<dbReference type="CDD" id="cd01560">
    <property type="entry name" value="Thr-synth_2"/>
    <property type="match status" value="1"/>
</dbReference>
<feature type="modified residue" description="N6-(pyridoxal phosphate)lysine" evidence="9">
    <location>
        <position position="80"/>
    </location>
</feature>
<dbReference type="PANTHER" id="PTHR42690">
    <property type="entry name" value="THREONINE SYNTHASE FAMILY MEMBER"/>
    <property type="match status" value="1"/>
</dbReference>
<dbReference type="PANTHER" id="PTHR42690:SF1">
    <property type="entry name" value="THREONINE SYNTHASE-LIKE 2"/>
    <property type="match status" value="1"/>
</dbReference>
<dbReference type="NCBIfam" id="TIGR00260">
    <property type="entry name" value="thrC"/>
    <property type="match status" value="1"/>
</dbReference>
<proteinExistence type="inferred from homology"/>
<dbReference type="PROSITE" id="PS00165">
    <property type="entry name" value="DEHYDRATASE_SER_THR"/>
    <property type="match status" value="1"/>
</dbReference>
<keyword evidence="5" id="KW-0028">Amino-acid biosynthesis</keyword>